<protein>
    <recommendedName>
        <fullName evidence="3">Elongation factor Tu</fullName>
    </recommendedName>
</protein>
<dbReference type="InterPro" id="IPR027417">
    <property type="entry name" value="P-loop_NTPase"/>
</dbReference>
<dbReference type="KEGG" id="hil:HICON_15590"/>
<name>A0AAV2U4Y2_HAEIF</name>
<evidence type="ECO:0008006" key="3">
    <source>
        <dbReference type="Google" id="ProtNLM"/>
    </source>
</evidence>
<dbReference type="Pfam" id="PF07102">
    <property type="entry name" value="YbcO"/>
    <property type="match status" value="1"/>
</dbReference>
<dbReference type="EMBL" id="FQ670204">
    <property type="protein sequence ID" value="CBY87019.1"/>
    <property type="molecule type" value="Genomic_DNA"/>
</dbReference>
<sequence>MIGGLMSKEKFERTKPVVNVGTIGHVDHGGKAKLTAAVVMAMAANLARKSVDDVNEKLTRGLTKEREDWRKWRQPGSKGKNVINGGKTVSKVNYRKEAKGRDCQVRLPGICNHNPETTVLAHYRMAGLNGVGMKPDDIFGAWACSSCHDECDRRTRKMDTEDVRLAHAEGVFRTQQILRKEGKL</sequence>
<evidence type="ECO:0000313" key="1">
    <source>
        <dbReference type="EMBL" id="CBY87019.1"/>
    </source>
</evidence>
<organism evidence="1 2">
    <name type="scientific">Haemophilus influenzae F3047</name>
    <dbReference type="NCBI Taxonomy" id="935897"/>
    <lineage>
        <taxon>Bacteria</taxon>
        <taxon>Pseudomonadati</taxon>
        <taxon>Pseudomonadota</taxon>
        <taxon>Gammaproteobacteria</taxon>
        <taxon>Pasteurellales</taxon>
        <taxon>Pasteurellaceae</taxon>
        <taxon>Haemophilus</taxon>
    </lineage>
</organism>
<dbReference type="Proteomes" id="UP000006797">
    <property type="component" value="Chromosome"/>
</dbReference>
<proteinExistence type="predicted"/>
<dbReference type="Gene3D" id="3.40.50.300">
    <property type="entry name" value="P-loop containing nucleotide triphosphate hydrolases"/>
    <property type="match status" value="1"/>
</dbReference>
<reference evidence="1 2" key="1">
    <citation type="journal article" date="2012" name="Emerg. Infect. Dis.">
        <title>Lineage-specific Virulence Determinants of Haemophilus influenzae Biogroup aegyptius.</title>
        <authorList>
            <person name="Strouts F.R."/>
            <person name="Power P."/>
            <person name="Croucher N.J."/>
            <person name="Corton N."/>
            <person name="van Tonder A."/>
            <person name="Quail M.A."/>
            <person name="Langford P.R."/>
            <person name="Hudson M.J."/>
            <person name="Parkhill J."/>
            <person name="Kroll J.S."/>
            <person name="Bentley S.D."/>
        </authorList>
    </citation>
    <scope>NUCLEOTIDE SEQUENCE [LARGE SCALE GENOMIC DNA]</scope>
    <source>
        <strain evidence="1 2">F3047</strain>
    </source>
</reference>
<accession>A0AAV2U4Y2</accession>
<gene>
    <name evidence="1" type="ORF">HICON_15590</name>
</gene>
<dbReference type="Gene3D" id="3.30.50.20">
    <property type="entry name" value="prophage-derive protein ybcO"/>
    <property type="match status" value="1"/>
</dbReference>
<dbReference type="InterPro" id="IPR010774">
    <property type="entry name" value="YbcO"/>
</dbReference>
<evidence type="ECO:0000313" key="2">
    <source>
        <dbReference type="Proteomes" id="UP000006797"/>
    </source>
</evidence>
<dbReference type="AlphaFoldDB" id="A0AAV2U4Y2"/>